<dbReference type="AlphaFoldDB" id="A0A6V2LA03"/>
<dbReference type="InterPro" id="IPR050281">
    <property type="entry name" value="Flavin_monoamine_oxidase"/>
</dbReference>
<dbReference type="SUPFAM" id="SSF51905">
    <property type="entry name" value="FAD/NAD(P)-binding domain"/>
    <property type="match status" value="1"/>
</dbReference>
<dbReference type="PANTHER" id="PTHR10742:SF410">
    <property type="entry name" value="LYSINE-SPECIFIC HISTONE DEMETHYLASE 2"/>
    <property type="match status" value="1"/>
</dbReference>
<evidence type="ECO:0000313" key="5">
    <source>
        <dbReference type="EMBL" id="CAE4640515.1"/>
    </source>
</evidence>
<dbReference type="Pfam" id="PF01593">
    <property type="entry name" value="Amino_oxidase"/>
    <property type="match status" value="1"/>
</dbReference>
<feature type="domain" description="Amine oxidase" evidence="2">
    <location>
        <begin position="26"/>
        <end position="319"/>
    </location>
</feature>
<dbReference type="InterPro" id="IPR002937">
    <property type="entry name" value="Amino_oxidase"/>
</dbReference>
<proteinExistence type="predicted"/>
<evidence type="ECO:0000313" key="3">
    <source>
        <dbReference type="EMBL" id="CAE4640507.1"/>
    </source>
</evidence>
<accession>A0A6V2LA03</accession>
<dbReference type="PRINTS" id="PR00419">
    <property type="entry name" value="ADXRDTASE"/>
</dbReference>
<sequence length="464" mass="52535">MGNNTSNDSSNKNFNDRIGIIGAGPAGIAAAWLLMKKGYRNITILEARNEVGGKCRTVTYSDSEGVTNNYELGAEYITYAYDLIFEFMKEMGEESSTAGTILTILGNGKFVDAAKSQPIYKAFPALFRYLRVIRKYKQTIANPSNAGIADDPFLSQSSEEFISQNKLEALQPLFLVKQFGYGSFDKFPAIHLMRTLPSSTITRIIIEQIPLLRFFWKRPIASLADNGTQGLFKKMAEKIEEKKAETFPEMKAILLGEKVESIWKKNPDQDSSPLCVKSNKETHEFDKVICAVPPNIVKSLVTFLPLELKELMDKFKYNPYYVACIDPDYNLETAYYQNQELKPGDPVQFSKRWPSSPITAYGYNWVEESDFQPGNEVGAQILEEKLKVYLEANMRINSHTNLPGAVAWNDYHPHVPIEHFQAGIFDKLETYQGIDGIYLAGDGMSMESMEYSCQYSKQLVDQYF</sequence>
<dbReference type="Gene3D" id="1.10.405.20">
    <property type="match status" value="1"/>
</dbReference>
<evidence type="ECO:0000313" key="4">
    <source>
        <dbReference type="EMBL" id="CAE4640511.1"/>
    </source>
</evidence>
<reference evidence="5" key="1">
    <citation type="submission" date="2021-01" db="EMBL/GenBank/DDBJ databases">
        <authorList>
            <person name="Corre E."/>
            <person name="Pelletier E."/>
            <person name="Niang G."/>
            <person name="Scheremetjew M."/>
            <person name="Finn R."/>
            <person name="Kale V."/>
            <person name="Holt S."/>
            <person name="Cochrane G."/>
            <person name="Meng A."/>
            <person name="Brown T."/>
            <person name="Cohen L."/>
        </authorList>
    </citation>
    <scope>NUCLEOTIDE SEQUENCE</scope>
    <source>
        <strain evidence="5">GSO104</strain>
    </source>
</reference>
<dbReference type="Gene3D" id="3.50.50.60">
    <property type="entry name" value="FAD/NAD(P)-binding domain"/>
    <property type="match status" value="1"/>
</dbReference>
<name>A0A6V2LA03_9STRA</name>
<keyword evidence="1" id="KW-0472">Membrane</keyword>
<evidence type="ECO:0000256" key="1">
    <source>
        <dbReference type="SAM" id="Phobius"/>
    </source>
</evidence>
<keyword evidence="1" id="KW-1133">Transmembrane helix</keyword>
<dbReference type="PANTHER" id="PTHR10742">
    <property type="entry name" value="FLAVIN MONOAMINE OXIDASE"/>
    <property type="match status" value="1"/>
</dbReference>
<dbReference type="EMBL" id="HBNS01041741">
    <property type="protein sequence ID" value="CAE4640507.1"/>
    <property type="molecule type" value="Transcribed_RNA"/>
</dbReference>
<dbReference type="InterPro" id="IPR036188">
    <property type="entry name" value="FAD/NAD-bd_sf"/>
</dbReference>
<keyword evidence="1" id="KW-0812">Transmembrane</keyword>
<dbReference type="GO" id="GO:0016491">
    <property type="term" value="F:oxidoreductase activity"/>
    <property type="evidence" value="ECO:0007669"/>
    <property type="project" value="InterPro"/>
</dbReference>
<protein>
    <recommendedName>
        <fullName evidence="2">Amine oxidase domain-containing protein</fullName>
    </recommendedName>
</protein>
<dbReference type="Gene3D" id="3.30.70.1990">
    <property type="match status" value="1"/>
</dbReference>
<feature type="transmembrane region" description="Helical" evidence="1">
    <location>
        <begin position="18"/>
        <end position="35"/>
    </location>
</feature>
<gene>
    <name evidence="3" type="ORF">DBRI00130_LOCUS32480</name>
    <name evidence="4" type="ORF">DBRI00130_LOCUS32482</name>
    <name evidence="5" type="ORF">DBRI00130_LOCUS32484</name>
</gene>
<dbReference type="EMBL" id="HBNS01041746">
    <property type="protein sequence ID" value="CAE4640515.1"/>
    <property type="molecule type" value="Transcribed_RNA"/>
</dbReference>
<dbReference type="EMBL" id="HBNS01041743">
    <property type="protein sequence ID" value="CAE4640511.1"/>
    <property type="molecule type" value="Transcribed_RNA"/>
</dbReference>
<evidence type="ECO:0000259" key="2">
    <source>
        <dbReference type="Pfam" id="PF01593"/>
    </source>
</evidence>
<organism evidence="5">
    <name type="scientific">Ditylum brightwellii</name>
    <dbReference type="NCBI Taxonomy" id="49249"/>
    <lineage>
        <taxon>Eukaryota</taxon>
        <taxon>Sar</taxon>
        <taxon>Stramenopiles</taxon>
        <taxon>Ochrophyta</taxon>
        <taxon>Bacillariophyta</taxon>
        <taxon>Mediophyceae</taxon>
        <taxon>Lithodesmiophycidae</taxon>
        <taxon>Lithodesmiales</taxon>
        <taxon>Lithodesmiaceae</taxon>
        <taxon>Ditylum</taxon>
    </lineage>
</organism>